<evidence type="ECO:0000256" key="4">
    <source>
        <dbReference type="ARBA" id="ARBA00022741"/>
    </source>
</evidence>
<organism evidence="8 9">
    <name type="scientific">Candidatus Sulfobium mesophilum</name>
    <dbReference type="NCBI Taxonomy" id="2016548"/>
    <lineage>
        <taxon>Bacteria</taxon>
        <taxon>Pseudomonadati</taxon>
        <taxon>Nitrospirota</taxon>
        <taxon>Nitrospiria</taxon>
        <taxon>Nitrospirales</taxon>
        <taxon>Nitrospiraceae</taxon>
        <taxon>Candidatus Sulfobium</taxon>
    </lineage>
</organism>
<dbReference type="InterPro" id="IPR013749">
    <property type="entry name" value="PM/HMP-P_kinase-1"/>
</dbReference>
<dbReference type="InterPro" id="IPR029056">
    <property type="entry name" value="Ribokinase-like"/>
</dbReference>
<dbReference type="Gene3D" id="3.40.1190.20">
    <property type="match status" value="1"/>
</dbReference>
<dbReference type="Pfam" id="PF08543">
    <property type="entry name" value="Phos_pyr_kin"/>
    <property type="match status" value="1"/>
</dbReference>
<dbReference type="PANTHER" id="PTHR20858">
    <property type="entry name" value="PHOSPHOMETHYLPYRIMIDINE KINASE"/>
    <property type="match status" value="1"/>
</dbReference>
<dbReference type="AlphaFoldDB" id="A0A2U3QJV4"/>
<evidence type="ECO:0000256" key="5">
    <source>
        <dbReference type="ARBA" id="ARBA00022777"/>
    </source>
</evidence>
<reference evidence="9" key="1">
    <citation type="submission" date="2018-03" db="EMBL/GenBank/DDBJ databases">
        <authorList>
            <person name="Zecchin S."/>
        </authorList>
    </citation>
    <scope>NUCLEOTIDE SEQUENCE [LARGE SCALE GENOMIC DNA]</scope>
</reference>
<evidence type="ECO:0000313" key="9">
    <source>
        <dbReference type="Proteomes" id="UP000245125"/>
    </source>
</evidence>
<dbReference type="PANTHER" id="PTHR20858:SF17">
    <property type="entry name" value="HYDROXYMETHYLPYRIMIDINE_PHOSPHOMETHYLPYRIMIDINE KINASE THI20-RELATED"/>
    <property type="match status" value="1"/>
</dbReference>
<dbReference type="EC" id="2.7.1.49" evidence="2"/>
<gene>
    <name evidence="8" type="ORF">NBG4_650013</name>
</gene>
<keyword evidence="6" id="KW-0067">ATP-binding</keyword>
<evidence type="ECO:0000256" key="2">
    <source>
        <dbReference type="ARBA" id="ARBA00012135"/>
    </source>
</evidence>
<dbReference type="NCBIfam" id="TIGR00097">
    <property type="entry name" value="HMP-P_kinase"/>
    <property type="match status" value="1"/>
</dbReference>
<name>A0A2U3QJV4_9BACT</name>
<evidence type="ECO:0000256" key="1">
    <source>
        <dbReference type="ARBA" id="ARBA00004948"/>
    </source>
</evidence>
<dbReference type="Proteomes" id="UP000245125">
    <property type="component" value="Unassembled WGS sequence"/>
</dbReference>
<keyword evidence="5 8" id="KW-0418">Kinase</keyword>
<dbReference type="GO" id="GO:0008972">
    <property type="term" value="F:phosphomethylpyrimidine kinase activity"/>
    <property type="evidence" value="ECO:0007669"/>
    <property type="project" value="InterPro"/>
</dbReference>
<dbReference type="FunFam" id="3.40.1190.20:FF:000003">
    <property type="entry name" value="Phosphomethylpyrimidine kinase ThiD"/>
    <property type="match status" value="1"/>
</dbReference>
<dbReference type="OrthoDB" id="9810880at2"/>
<evidence type="ECO:0000256" key="3">
    <source>
        <dbReference type="ARBA" id="ARBA00022679"/>
    </source>
</evidence>
<comment type="pathway">
    <text evidence="1">Cofactor biosynthesis; thiamine diphosphate biosynthesis.</text>
</comment>
<dbReference type="GO" id="GO:0008902">
    <property type="term" value="F:hydroxymethylpyrimidine kinase activity"/>
    <property type="evidence" value="ECO:0007669"/>
    <property type="project" value="UniProtKB-EC"/>
</dbReference>
<protein>
    <recommendedName>
        <fullName evidence="2">hydroxymethylpyrimidine kinase</fullName>
        <ecNumber evidence="2">2.7.1.49</ecNumber>
    </recommendedName>
</protein>
<dbReference type="GO" id="GO:0009228">
    <property type="term" value="P:thiamine biosynthetic process"/>
    <property type="evidence" value="ECO:0007669"/>
    <property type="project" value="InterPro"/>
</dbReference>
<evidence type="ECO:0000313" key="8">
    <source>
        <dbReference type="EMBL" id="SPQ01677.1"/>
    </source>
</evidence>
<dbReference type="GO" id="GO:0005829">
    <property type="term" value="C:cytosol"/>
    <property type="evidence" value="ECO:0007669"/>
    <property type="project" value="TreeGrafter"/>
</dbReference>
<dbReference type="EMBL" id="OUUY01000114">
    <property type="protein sequence ID" value="SPQ01677.1"/>
    <property type="molecule type" value="Genomic_DNA"/>
</dbReference>
<dbReference type="CDD" id="cd01169">
    <property type="entry name" value="HMPP_kinase"/>
    <property type="match status" value="1"/>
</dbReference>
<keyword evidence="9" id="KW-1185">Reference proteome</keyword>
<dbReference type="GO" id="GO:0005524">
    <property type="term" value="F:ATP binding"/>
    <property type="evidence" value="ECO:0007669"/>
    <property type="project" value="UniProtKB-KW"/>
</dbReference>
<dbReference type="InterPro" id="IPR004399">
    <property type="entry name" value="HMP/HMP-P_kinase_dom"/>
</dbReference>
<keyword evidence="4" id="KW-0547">Nucleotide-binding</keyword>
<dbReference type="SUPFAM" id="SSF53613">
    <property type="entry name" value="Ribokinase-like"/>
    <property type="match status" value="1"/>
</dbReference>
<feature type="domain" description="Pyridoxamine kinase/Phosphomethylpyrimidine kinase" evidence="7">
    <location>
        <begin position="11"/>
        <end position="248"/>
    </location>
</feature>
<proteinExistence type="predicted"/>
<accession>A0A2U3QJV4</accession>
<keyword evidence="3 8" id="KW-0808">Transferase</keyword>
<evidence type="ECO:0000256" key="6">
    <source>
        <dbReference type="ARBA" id="ARBA00022840"/>
    </source>
</evidence>
<evidence type="ECO:0000259" key="7">
    <source>
        <dbReference type="Pfam" id="PF08543"/>
    </source>
</evidence>
<sequence>MKMALTIAGSDPSGGAGIQQDLKVFRAFGIYGLSVISSLTAQNSKGVEDIMPVAGQFVEEQLETLLSDMRPDATKTGMILSSTNVVSVVSAVKRHSLKNVVVDPVMLSSTGRSLSRRDLPKVIREKLLPLCTVVTPNIHEASVLSGIRITTMREMEKAVLLLAELGAPNVIITGGHLDDAATDLVYDGSFHYLKGEKVPGEFHGTGCTFSAALTAELAIGSDLLNAAITAKKFMKKMFVKAFSSGKGMRYFNI</sequence>